<dbReference type="Proteomes" id="UP001386955">
    <property type="component" value="Unassembled WGS sequence"/>
</dbReference>
<gene>
    <name evidence="1" type="ORF">VNO78_09630</name>
</gene>
<keyword evidence="2" id="KW-1185">Reference proteome</keyword>
<comment type="caution">
    <text evidence="1">The sequence shown here is derived from an EMBL/GenBank/DDBJ whole genome shotgun (WGS) entry which is preliminary data.</text>
</comment>
<sequence>MPFATLTISNSRNDDFLPSLRLSTMRHFLFSLGNYLDVISRYNDVLYINPLAVDGLVNRGNTYEEIGRGNICIDITLKQFLNLMYALSDIYLTNANNSFEHEKKMLELIRRKLKKNSVALDIVNFGEEDEGKTEAENTPHNC</sequence>
<reference evidence="1 2" key="1">
    <citation type="submission" date="2024-01" db="EMBL/GenBank/DDBJ databases">
        <title>The genomes of 5 underutilized Papilionoideae crops provide insights into root nodulation and disease resistanc.</title>
        <authorList>
            <person name="Jiang F."/>
        </authorList>
    </citation>
    <scope>NUCLEOTIDE SEQUENCE [LARGE SCALE GENOMIC DNA]</scope>
    <source>
        <strain evidence="1">DUOXIRENSHENG_FW03</strain>
        <tissue evidence="1">Leaves</tissue>
    </source>
</reference>
<evidence type="ECO:0000313" key="2">
    <source>
        <dbReference type="Proteomes" id="UP001386955"/>
    </source>
</evidence>
<dbReference type="AlphaFoldDB" id="A0AAN9XU69"/>
<name>A0AAN9XU69_PSOTE</name>
<organism evidence="1 2">
    <name type="scientific">Psophocarpus tetragonolobus</name>
    <name type="common">Winged bean</name>
    <name type="synonym">Dolichos tetragonolobus</name>
    <dbReference type="NCBI Taxonomy" id="3891"/>
    <lineage>
        <taxon>Eukaryota</taxon>
        <taxon>Viridiplantae</taxon>
        <taxon>Streptophyta</taxon>
        <taxon>Embryophyta</taxon>
        <taxon>Tracheophyta</taxon>
        <taxon>Spermatophyta</taxon>
        <taxon>Magnoliopsida</taxon>
        <taxon>eudicotyledons</taxon>
        <taxon>Gunneridae</taxon>
        <taxon>Pentapetalae</taxon>
        <taxon>rosids</taxon>
        <taxon>fabids</taxon>
        <taxon>Fabales</taxon>
        <taxon>Fabaceae</taxon>
        <taxon>Papilionoideae</taxon>
        <taxon>50 kb inversion clade</taxon>
        <taxon>NPAAA clade</taxon>
        <taxon>indigoferoid/millettioid clade</taxon>
        <taxon>Phaseoleae</taxon>
        <taxon>Psophocarpus</taxon>
    </lineage>
</organism>
<proteinExistence type="predicted"/>
<evidence type="ECO:0000313" key="1">
    <source>
        <dbReference type="EMBL" id="KAK7407649.1"/>
    </source>
</evidence>
<protein>
    <submittedName>
        <fullName evidence="1">Uncharacterized protein</fullName>
    </submittedName>
</protein>
<accession>A0AAN9XU69</accession>
<dbReference type="EMBL" id="JAYMYS010000002">
    <property type="protein sequence ID" value="KAK7407649.1"/>
    <property type="molecule type" value="Genomic_DNA"/>
</dbReference>